<reference evidence="2" key="1">
    <citation type="journal article" date="2019" name="Sci. Rep.">
        <title>Draft genome of Tanacetum cinerariifolium, the natural source of mosquito coil.</title>
        <authorList>
            <person name="Yamashiro T."/>
            <person name="Shiraishi A."/>
            <person name="Satake H."/>
            <person name="Nakayama K."/>
        </authorList>
    </citation>
    <scope>NUCLEOTIDE SEQUENCE</scope>
</reference>
<evidence type="ECO:0000256" key="1">
    <source>
        <dbReference type="SAM" id="MobiDB-lite"/>
    </source>
</evidence>
<dbReference type="EMBL" id="BKCJ010008766">
    <property type="protein sequence ID" value="GEU83860.1"/>
    <property type="molecule type" value="Genomic_DNA"/>
</dbReference>
<sequence>MNDVHNIWIESRNEFLKTMQSLFEMFRQQYEAANLSTHTPEPSGRFNSICYDDDDNDDDEESTIPLNDIISQIPSSIAITPVLP</sequence>
<evidence type="ECO:0000313" key="2">
    <source>
        <dbReference type="EMBL" id="GEU83860.1"/>
    </source>
</evidence>
<organism evidence="2">
    <name type="scientific">Tanacetum cinerariifolium</name>
    <name type="common">Dalmatian daisy</name>
    <name type="synonym">Chrysanthemum cinerariifolium</name>
    <dbReference type="NCBI Taxonomy" id="118510"/>
    <lineage>
        <taxon>Eukaryota</taxon>
        <taxon>Viridiplantae</taxon>
        <taxon>Streptophyta</taxon>
        <taxon>Embryophyta</taxon>
        <taxon>Tracheophyta</taxon>
        <taxon>Spermatophyta</taxon>
        <taxon>Magnoliopsida</taxon>
        <taxon>eudicotyledons</taxon>
        <taxon>Gunneridae</taxon>
        <taxon>Pentapetalae</taxon>
        <taxon>asterids</taxon>
        <taxon>campanulids</taxon>
        <taxon>Asterales</taxon>
        <taxon>Asteraceae</taxon>
        <taxon>Asteroideae</taxon>
        <taxon>Anthemideae</taxon>
        <taxon>Anthemidinae</taxon>
        <taxon>Tanacetum</taxon>
    </lineage>
</organism>
<accession>A0A6L2NCN2</accession>
<feature type="non-terminal residue" evidence="2">
    <location>
        <position position="84"/>
    </location>
</feature>
<comment type="caution">
    <text evidence="2">The sequence shown here is derived from an EMBL/GenBank/DDBJ whole genome shotgun (WGS) entry which is preliminary data.</text>
</comment>
<gene>
    <name evidence="2" type="ORF">Tci_055838</name>
</gene>
<feature type="compositionally biased region" description="Acidic residues" evidence="1">
    <location>
        <begin position="51"/>
        <end position="62"/>
    </location>
</feature>
<name>A0A6L2NCN2_TANCI</name>
<feature type="region of interest" description="Disordered" evidence="1">
    <location>
        <begin position="35"/>
        <end position="63"/>
    </location>
</feature>
<dbReference type="AlphaFoldDB" id="A0A6L2NCN2"/>
<protein>
    <submittedName>
        <fullName evidence="2">Uncharacterized protein</fullName>
    </submittedName>
</protein>
<proteinExistence type="predicted"/>